<evidence type="ECO:0000313" key="13">
    <source>
        <dbReference type="Proteomes" id="UP000828390"/>
    </source>
</evidence>
<proteinExistence type="inferred from homology"/>
<feature type="region of interest" description="Disordered" evidence="11">
    <location>
        <begin position="1"/>
        <end position="174"/>
    </location>
</feature>
<feature type="compositionally biased region" description="Basic and acidic residues" evidence="11">
    <location>
        <begin position="33"/>
        <end position="48"/>
    </location>
</feature>
<dbReference type="AlphaFoldDB" id="A0A9D4S9P4"/>
<dbReference type="GO" id="GO:0007417">
    <property type="term" value="P:central nervous system development"/>
    <property type="evidence" value="ECO:0007669"/>
    <property type="project" value="UniProtKB-ARBA"/>
</dbReference>
<evidence type="ECO:0000256" key="9">
    <source>
        <dbReference type="ARBA" id="ARBA00046432"/>
    </source>
</evidence>
<evidence type="ECO:0000256" key="2">
    <source>
        <dbReference type="ARBA" id="ARBA00007251"/>
    </source>
</evidence>
<dbReference type="GO" id="GO:0005829">
    <property type="term" value="C:cytosol"/>
    <property type="evidence" value="ECO:0007669"/>
    <property type="project" value="UniProtKB-SubCell"/>
</dbReference>
<evidence type="ECO:0000256" key="1">
    <source>
        <dbReference type="ARBA" id="ARBA00004514"/>
    </source>
</evidence>
<dbReference type="Proteomes" id="UP000828390">
    <property type="component" value="Unassembled WGS sequence"/>
</dbReference>
<dbReference type="FunFam" id="3.40.50.10470:FF:000002">
    <property type="entry name" value="Probable translation initiation factor eIF-2B subunit delta"/>
    <property type="match status" value="1"/>
</dbReference>
<evidence type="ECO:0000256" key="8">
    <source>
        <dbReference type="ARBA" id="ARBA00044356"/>
    </source>
</evidence>
<comment type="function">
    <text evidence="6">Acts as a component of the translation initiation factor 2B (eIF2B) complex, which catalyzes the exchange of GDP for GTP on eukaryotic initiation factor 2 (eIF2) gamma subunit. Its guanine nucleotide exchange factor activity is repressed when bound to eIF2 complex phosphorylated on the alpha subunit, thereby limiting the amount of methionyl-initiator methionine tRNA available to the ribosome and consequently global translation is repressed.</text>
</comment>
<evidence type="ECO:0000313" key="12">
    <source>
        <dbReference type="EMBL" id="KAH3896941.1"/>
    </source>
</evidence>
<keyword evidence="4" id="KW-0396">Initiation factor</keyword>
<dbReference type="GO" id="GO:0048513">
    <property type="term" value="P:animal organ development"/>
    <property type="evidence" value="ECO:0007669"/>
    <property type="project" value="UniProtKB-ARBA"/>
</dbReference>
<dbReference type="Pfam" id="PF01008">
    <property type="entry name" value="IF-2B"/>
    <property type="match status" value="1"/>
</dbReference>
<evidence type="ECO:0000256" key="7">
    <source>
        <dbReference type="ARBA" id="ARBA00044147"/>
    </source>
</evidence>
<dbReference type="GO" id="GO:0003743">
    <property type="term" value="F:translation initiation factor activity"/>
    <property type="evidence" value="ECO:0007669"/>
    <property type="project" value="UniProtKB-KW"/>
</dbReference>
<evidence type="ECO:0000256" key="5">
    <source>
        <dbReference type="ARBA" id="ARBA00022917"/>
    </source>
</evidence>
<dbReference type="EMBL" id="JAIWYP010000001">
    <property type="protein sequence ID" value="KAH3896941.1"/>
    <property type="molecule type" value="Genomic_DNA"/>
</dbReference>
<dbReference type="InterPro" id="IPR042529">
    <property type="entry name" value="IF_2B-like_C"/>
</dbReference>
<evidence type="ECO:0000256" key="11">
    <source>
        <dbReference type="SAM" id="MobiDB-lite"/>
    </source>
</evidence>
<evidence type="ECO:0000256" key="10">
    <source>
        <dbReference type="RuleBase" id="RU003814"/>
    </source>
</evidence>
<dbReference type="PANTHER" id="PTHR10233">
    <property type="entry name" value="TRANSLATION INITIATION FACTOR EIF-2B"/>
    <property type="match status" value="1"/>
</dbReference>
<feature type="compositionally biased region" description="Basic and acidic residues" evidence="11">
    <location>
        <begin position="165"/>
        <end position="174"/>
    </location>
</feature>
<protein>
    <recommendedName>
        <fullName evidence="7">Translation initiation factor eIF2B subunit delta</fullName>
    </recommendedName>
    <alternativeName>
        <fullName evidence="8">eIF2B GDP-GTP exchange factor subunit delta</fullName>
    </alternativeName>
</protein>
<keyword evidence="5" id="KW-0648">Protein biosynthesis</keyword>
<comment type="caution">
    <text evidence="12">The sequence shown here is derived from an EMBL/GenBank/DDBJ whole genome shotgun (WGS) entry which is preliminary data.</text>
</comment>
<dbReference type="InterPro" id="IPR000649">
    <property type="entry name" value="IF-2B-related"/>
</dbReference>
<dbReference type="GO" id="GO:0005085">
    <property type="term" value="F:guanyl-nucleotide exchange factor activity"/>
    <property type="evidence" value="ECO:0007669"/>
    <property type="project" value="UniProtKB-ARBA"/>
</dbReference>
<evidence type="ECO:0000256" key="3">
    <source>
        <dbReference type="ARBA" id="ARBA00022490"/>
    </source>
</evidence>
<dbReference type="GO" id="GO:0140535">
    <property type="term" value="C:intracellular protein-containing complex"/>
    <property type="evidence" value="ECO:0007669"/>
    <property type="project" value="UniProtKB-ARBA"/>
</dbReference>
<reference evidence="12" key="1">
    <citation type="journal article" date="2019" name="bioRxiv">
        <title>The Genome of the Zebra Mussel, Dreissena polymorpha: A Resource for Invasive Species Research.</title>
        <authorList>
            <person name="McCartney M.A."/>
            <person name="Auch B."/>
            <person name="Kono T."/>
            <person name="Mallez S."/>
            <person name="Zhang Y."/>
            <person name="Obille A."/>
            <person name="Becker A."/>
            <person name="Abrahante J.E."/>
            <person name="Garbe J."/>
            <person name="Badalamenti J.P."/>
            <person name="Herman A."/>
            <person name="Mangelson H."/>
            <person name="Liachko I."/>
            <person name="Sullivan S."/>
            <person name="Sone E.D."/>
            <person name="Koren S."/>
            <person name="Silverstein K.A.T."/>
            <person name="Beckman K.B."/>
            <person name="Gohl D.M."/>
        </authorList>
    </citation>
    <scope>NUCLEOTIDE SEQUENCE</scope>
    <source>
        <strain evidence="12">Duluth1</strain>
        <tissue evidence="12">Whole animal</tissue>
    </source>
</reference>
<comment type="subunit">
    <text evidence="9">Component of the translation initiation factor 2B (eIF2B) complex which is a heterodecamer of two sets of five different subunits: alpha, beta, gamma, delta and epsilon. Subunits alpha, beta and delta comprise a regulatory subcomplex and subunits epsilon and gamma comprise a catalytic subcomplex. Within the complex, the hexameric regulatory complex resides at the center, with the two heterodimeric catalytic subcomplexes bound on opposite sides.</text>
</comment>
<dbReference type="PANTHER" id="PTHR10233:SF14">
    <property type="entry name" value="TRANSLATION INITIATION FACTOR EIF-2B SUBUNIT DELTA"/>
    <property type="match status" value="1"/>
</dbReference>
<comment type="similarity">
    <text evidence="2 10">Belongs to the eIF-2B alpha/beta/delta subunits family.</text>
</comment>
<reference evidence="12" key="2">
    <citation type="submission" date="2020-11" db="EMBL/GenBank/DDBJ databases">
        <authorList>
            <person name="McCartney M.A."/>
            <person name="Auch B."/>
            <person name="Kono T."/>
            <person name="Mallez S."/>
            <person name="Becker A."/>
            <person name="Gohl D.M."/>
            <person name="Silverstein K.A.T."/>
            <person name="Koren S."/>
            <person name="Bechman K.B."/>
            <person name="Herman A."/>
            <person name="Abrahante J.E."/>
            <person name="Garbe J."/>
        </authorList>
    </citation>
    <scope>NUCLEOTIDE SEQUENCE</scope>
    <source>
        <strain evidence="12">Duluth1</strain>
        <tissue evidence="12">Whole animal</tissue>
    </source>
</reference>
<name>A0A9D4S9P4_DREPO</name>
<organism evidence="12 13">
    <name type="scientific">Dreissena polymorpha</name>
    <name type="common">Zebra mussel</name>
    <name type="synonym">Mytilus polymorpha</name>
    <dbReference type="NCBI Taxonomy" id="45954"/>
    <lineage>
        <taxon>Eukaryota</taxon>
        <taxon>Metazoa</taxon>
        <taxon>Spiralia</taxon>
        <taxon>Lophotrochozoa</taxon>
        <taxon>Mollusca</taxon>
        <taxon>Bivalvia</taxon>
        <taxon>Autobranchia</taxon>
        <taxon>Heteroconchia</taxon>
        <taxon>Euheterodonta</taxon>
        <taxon>Imparidentia</taxon>
        <taxon>Neoheterodontei</taxon>
        <taxon>Myida</taxon>
        <taxon>Dreissenoidea</taxon>
        <taxon>Dreissenidae</taxon>
        <taxon>Dreissena</taxon>
    </lineage>
</organism>
<evidence type="ECO:0000256" key="6">
    <source>
        <dbReference type="ARBA" id="ARBA00043898"/>
    </source>
</evidence>
<keyword evidence="13" id="KW-1185">Reference proteome</keyword>
<feature type="compositionally biased region" description="Basic and acidic residues" evidence="11">
    <location>
        <begin position="108"/>
        <end position="126"/>
    </location>
</feature>
<feature type="compositionally biased region" description="Basic and acidic residues" evidence="11">
    <location>
        <begin position="1"/>
        <end position="10"/>
    </location>
</feature>
<feature type="compositionally biased region" description="Basic and acidic residues" evidence="11">
    <location>
        <begin position="144"/>
        <end position="157"/>
    </location>
</feature>
<dbReference type="InterPro" id="IPR037171">
    <property type="entry name" value="NagB/RpiA_transferase-like"/>
</dbReference>
<dbReference type="SUPFAM" id="SSF100950">
    <property type="entry name" value="NagB/RpiA/CoA transferase-like"/>
    <property type="match status" value="1"/>
</dbReference>
<feature type="compositionally biased region" description="Basic and acidic residues" evidence="11">
    <location>
        <begin position="56"/>
        <end position="87"/>
    </location>
</feature>
<keyword evidence="3" id="KW-0963">Cytoplasm</keyword>
<evidence type="ECO:0000256" key="4">
    <source>
        <dbReference type="ARBA" id="ARBA00022540"/>
    </source>
</evidence>
<gene>
    <name evidence="12" type="ORF">DPMN_021125</name>
</gene>
<accession>A0A9D4S9P4</accession>
<dbReference type="Gene3D" id="3.40.50.10470">
    <property type="entry name" value="Translation initiation factor eif-2b, domain 2"/>
    <property type="match status" value="1"/>
</dbReference>
<sequence>MLLYCDKMDSDDQGATPSETQKAKSPRQKTAKVKPEDQEGAEGTEKTPKGKGNKQQKCDAQPKKEKKEATKTADKAQSNKEKGKPGDAKQSNTEQKEKTKSGDAAQGNKEKKQASKKPDDGEKEESQGDAAQLSNAELRRMRREKQEAQRAAKEKAKTQVTAAAPKKEAPVRVPDSLKADVPETQKRVAKKLEKQQIPTRTSAQRKVRLFNHLQQYEKEVSLTQSLQFSSSGMHPAIIRLGLQYAEGVVSGSNARCIALLAALKMVIQDYTTPPKEELRRDLVTKIKPCISFLNQCRPLSVSMGNAIKYVKWQIAHTEGSLSDAEAKRKLCESIDDFLHERIIVAAQAISGEARAKISDGDVILVYSCSSIVRKVLVDAHRHGKQFRVIVVDSRPRMEGKECLRRLVKEGIQCSYVLINAVSYVMTEATKVFLGAHGLLANGFLMSRVGTALISLIAKASNVPVLVCCETYKFCERVQTDSFVFNELGDPDDVVDIGKKSPYLWDWRDYGSLTLLNLVYDFTPPEFVSVVITELGMIPCTSVPVVLRMKQTETGFT</sequence>
<comment type="subcellular location">
    <subcellularLocation>
        <location evidence="1">Cytoplasm</location>
        <location evidence="1">Cytosol</location>
    </subcellularLocation>
</comment>